<reference evidence="2" key="1">
    <citation type="submission" date="2018-05" db="EMBL/GenBank/DDBJ databases">
        <title>Genome sequence and analysis of Cyclophragma undans nucleopolyhedrovirus: a distinct group I alphabaculovirus.</title>
        <authorList>
            <person name="Zhu Z."/>
            <person name="Yin F."/>
            <person name="Liu X."/>
            <person name="Hou D."/>
            <person name="Wang J."/>
            <person name="Zhang L."/>
            <person name="Arif B."/>
            <person name="Wang H."/>
            <person name="Deng F."/>
            <person name="Hu Z."/>
        </authorList>
    </citation>
    <scope>NUCLEOTIDE SEQUENCE [LARGE SCALE GENOMIC DNA]</scope>
    <source>
        <strain evidence="2">Whiov</strain>
    </source>
</reference>
<evidence type="ECO:0000313" key="2">
    <source>
        <dbReference type="EMBL" id="AOT85581.1"/>
    </source>
</evidence>
<evidence type="ECO:0000256" key="1">
    <source>
        <dbReference type="SAM" id="MobiDB-lite"/>
    </source>
</evidence>
<name>A0A288QB65_9ABAC</name>
<protein>
    <submittedName>
        <fullName evidence="2">Dbp1</fullName>
    </submittedName>
</protein>
<dbReference type="KEGG" id="vg:65101943"/>
<keyword evidence="3" id="KW-1185">Reference proteome</keyword>
<dbReference type="RefSeq" id="YP_010086725.1">
    <property type="nucleotide sequence ID" value="NC_055467.1"/>
</dbReference>
<sequence length="327" mass="37977">MATKRKICEIASDNEGHTSKALKNEQHEKGIEEEEQQQQQQQLIPYNDSGFSVKHDGMMCIFESLTGDAEAQQLRGGPANKVTWLNKMVYNLRRNNATVINCADFDAKYVKSGLEFMSSLYSMHEWHNKLYPEIDKNIVIVEPLGSKTTYTIGMRVKGKPSGFAFIDFGKLKRAKSNFGQFFSVQWNNIHYFNKIFGNIMEKYFKDDVPFKMEPSACIHLSDKSNEREILLRKFYNITRDNNMRIYATGELDRPVEIEPTTMDQFDEMFEMNKPDGPYQEVELLIFGVIEGVKYGKETQMTDINNKKYTEKPYSLAFKPVLFFNIEQ</sequence>
<feature type="region of interest" description="Disordered" evidence="1">
    <location>
        <begin position="1"/>
        <end position="20"/>
    </location>
</feature>
<dbReference type="EMBL" id="KT957089">
    <property type="protein sequence ID" value="AOT85581.1"/>
    <property type="molecule type" value="Genomic_DNA"/>
</dbReference>
<dbReference type="InterPro" id="IPR006871">
    <property type="entry name" value="ssDNA-bd_baculovirus"/>
</dbReference>
<evidence type="ECO:0000313" key="3">
    <source>
        <dbReference type="Proteomes" id="UP000502721"/>
    </source>
</evidence>
<proteinExistence type="predicted"/>
<dbReference type="Pfam" id="PF04786">
    <property type="entry name" value="Baculo_DNA_bind"/>
    <property type="match status" value="1"/>
</dbReference>
<dbReference type="GeneID" id="65101943"/>
<accession>A0A288QB65</accession>
<dbReference type="Proteomes" id="UP000502721">
    <property type="component" value="Segment"/>
</dbReference>
<organism evidence="2 3">
    <name type="scientific">Cyclophragma undans nucleopolyhedrovirus</name>
    <dbReference type="NCBI Taxonomy" id="1906244"/>
    <lineage>
        <taxon>Viruses</taxon>
        <taxon>Viruses incertae sedis</taxon>
        <taxon>Naldaviricetes</taxon>
        <taxon>Lefavirales</taxon>
        <taxon>Baculoviridae</taxon>
        <taxon>Alphabaculovirus</taxon>
        <taxon>Alphabaculovirus cycundantis</taxon>
    </lineage>
</organism>